<proteinExistence type="predicted"/>
<dbReference type="PANTHER" id="PTHR35793">
    <property type="entry name" value="INNER MEMBRANE PROTEIN YJIG"/>
    <property type="match status" value="1"/>
</dbReference>
<keyword evidence="1" id="KW-0472">Membrane</keyword>
<keyword evidence="1" id="KW-1133">Transmembrane helix</keyword>
<protein>
    <submittedName>
        <fullName evidence="3">Spore maturation protein SpmB</fullName>
    </submittedName>
</protein>
<dbReference type="RefSeq" id="WP_034436782.1">
    <property type="nucleotide sequence ID" value="NZ_CABWNB010000002.1"/>
</dbReference>
<dbReference type="GeneID" id="93486482"/>
<gene>
    <name evidence="3" type="ORF">HNR45_001227</name>
</gene>
<comment type="caution">
    <text evidence="3">The sequence shown here is derived from an EMBL/GenBank/DDBJ whole genome shotgun (WGS) entry which is preliminary data.</text>
</comment>
<organism evidence="3 4">
    <name type="scientific">Negativicoccus succinicivorans</name>
    <dbReference type="NCBI Taxonomy" id="620903"/>
    <lineage>
        <taxon>Bacteria</taxon>
        <taxon>Bacillati</taxon>
        <taxon>Bacillota</taxon>
        <taxon>Negativicutes</taxon>
        <taxon>Veillonellales</taxon>
        <taxon>Veillonellaceae</taxon>
        <taxon>Negativicoccus</taxon>
    </lineage>
</organism>
<dbReference type="Proteomes" id="UP000591941">
    <property type="component" value="Unassembled WGS sequence"/>
</dbReference>
<feature type="domain" description="Nucleoside transporter/FeoB GTPase Gate" evidence="2">
    <location>
        <begin position="31"/>
        <end position="115"/>
    </location>
</feature>
<evidence type="ECO:0000256" key="1">
    <source>
        <dbReference type="SAM" id="Phobius"/>
    </source>
</evidence>
<feature type="transmembrane region" description="Helical" evidence="1">
    <location>
        <begin position="136"/>
        <end position="158"/>
    </location>
</feature>
<dbReference type="Pfam" id="PF07670">
    <property type="entry name" value="Gate"/>
    <property type="match status" value="1"/>
</dbReference>
<keyword evidence="1" id="KW-0812">Transmembrane</keyword>
<dbReference type="InterPro" id="IPR052549">
    <property type="entry name" value="SpmB"/>
</dbReference>
<dbReference type="GO" id="GO:0005886">
    <property type="term" value="C:plasma membrane"/>
    <property type="evidence" value="ECO:0007669"/>
    <property type="project" value="TreeGrafter"/>
</dbReference>
<sequence length="161" mass="17255">MSEVRTVKVKRKGFIELFTEGAYNGLMIGIRNMLPNVMLAFILIHALKITGLLDWIGSIAGPIMSLWLLPGVAITVIMASLLSMGGAIGIMAALLAAGAISPYEATVMVPACYLMGNPVQNVGRVLGTAEVPGKHYPIIIFICVFNAMASIWAMELIMTLF</sequence>
<feature type="transmembrane region" description="Helical" evidence="1">
    <location>
        <begin position="37"/>
        <end position="57"/>
    </location>
</feature>
<name>A0A841R4R4_9FIRM</name>
<evidence type="ECO:0000259" key="2">
    <source>
        <dbReference type="Pfam" id="PF07670"/>
    </source>
</evidence>
<evidence type="ECO:0000313" key="3">
    <source>
        <dbReference type="EMBL" id="MBB6478157.1"/>
    </source>
</evidence>
<accession>A0A841R4R4</accession>
<dbReference type="AlphaFoldDB" id="A0A841R4R4"/>
<reference evidence="3 4" key="1">
    <citation type="submission" date="2020-08" db="EMBL/GenBank/DDBJ databases">
        <title>Genomic Encyclopedia of Type Strains, Phase IV (KMG-IV): sequencing the most valuable type-strain genomes for metagenomic binning, comparative biology and taxonomic classification.</title>
        <authorList>
            <person name="Goeker M."/>
        </authorList>
    </citation>
    <scope>NUCLEOTIDE SEQUENCE [LARGE SCALE GENOMIC DNA]</scope>
    <source>
        <strain evidence="3 4">DSM 21255</strain>
    </source>
</reference>
<dbReference type="NCBIfam" id="NF007811">
    <property type="entry name" value="PRK10519.1"/>
    <property type="match status" value="1"/>
</dbReference>
<dbReference type="PANTHER" id="PTHR35793:SF2">
    <property type="entry name" value="INNER MEMBRANE PROTEIN YJIG"/>
    <property type="match status" value="1"/>
</dbReference>
<dbReference type="OrthoDB" id="9779080at2"/>
<evidence type="ECO:0000313" key="4">
    <source>
        <dbReference type="Proteomes" id="UP000591941"/>
    </source>
</evidence>
<keyword evidence="4" id="KW-1185">Reference proteome</keyword>
<dbReference type="EMBL" id="JACHHI010000006">
    <property type="protein sequence ID" value="MBB6478157.1"/>
    <property type="molecule type" value="Genomic_DNA"/>
</dbReference>
<dbReference type="InterPro" id="IPR011642">
    <property type="entry name" value="Gate_dom"/>
</dbReference>